<gene>
    <name evidence="3" type="ORF">SAMN05421541_10489</name>
</gene>
<name>A0A1I2E014_9ACTN</name>
<keyword evidence="1" id="KW-1133">Transmembrane helix</keyword>
<feature type="transmembrane region" description="Helical" evidence="1">
    <location>
        <begin position="54"/>
        <end position="78"/>
    </location>
</feature>
<dbReference type="AlphaFoldDB" id="A0A1I2E014"/>
<dbReference type="EMBL" id="FONV01000004">
    <property type="protein sequence ID" value="SFE86016.1"/>
    <property type="molecule type" value="Genomic_DNA"/>
</dbReference>
<keyword evidence="1" id="KW-0812">Transmembrane</keyword>
<sequence length="172" mass="17610">MTNEESPRRRLRVLPWPVAVLCAGMLTNAAATIWDLAHLGESFNYGDSPNGAVAYLLEGGFAWFRLVGTVVLAPVLWVTARRAHRPGSRAAGVVGPLCVPLALCGGLLTGTNDGTDPDRLGIVHDAGTPAWVGVADVVGPAAILLGAAGALVVVLRAVVSWSRVSRGGGAAG</sequence>
<keyword evidence="1" id="KW-0472">Membrane</keyword>
<reference evidence="3 4" key="1">
    <citation type="submission" date="2016-10" db="EMBL/GenBank/DDBJ databases">
        <authorList>
            <person name="de Groot N.N."/>
        </authorList>
    </citation>
    <scope>NUCLEOTIDE SEQUENCE [LARGE SCALE GENOMIC DNA]</scope>
    <source>
        <strain evidence="3 4">DSM 43019</strain>
    </source>
</reference>
<feature type="transmembrane region" description="Helical" evidence="1">
    <location>
        <begin position="12"/>
        <end position="34"/>
    </location>
</feature>
<evidence type="ECO:0000313" key="4">
    <source>
        <dbReference type="Proteomes" id="UP000199645"/>
    </source>
</evidence>
<feature type="domain" description="Rhodanese" evidence="2">
    <location>
        <begin position="17"/>
        <end position="72"/>
    </location>
</feature>
<feature type="transmembrane region" description="Helical" evidence="1">
    <location>
        <begin position="90"/>
        <end position="110"/>
    </location>
</feature>
<evidence type="ECO:0000259" key="2">
    <source>
        <dbReference type="PROSITE" id="PS50206"/>
    </source>
</evidence>
<dbReference type="PROSITE" id="PS50206">
    <property type="entry name" value="RHODANESE_3"/>
    <property type="match status" value="1"/>
</dbReference>
<protein>
    <recommendedName>
        <fullName evidence="2">Rhodanese domain-containing protein</fullName>
    </recommendedName>
</protein>
<dbReference type="InterPro" id="IPR001763">
    <property type="entry name" value="Rhodanese-like_dom"/>
</dbReference>
<dbReference type="Proteomes" id="UP000199645">
    <property type="component" value="Unassembled WGS sequence"/>
</dbReference>
<evidence type="ECO:0000313" key="3">
    <source>
        <dbReference type="EMBL" id="SFE86016.1"/>
    </source>
</evidence>
<accession>A0A1I2E014</accession>
<organism evidence="3 4">
    <name type="scientific">Actinoplanes philippinensis</name>
    <dbReference type="NCBI Taxonomy" id="35752"/>
    <lineage>
        <taxon>Bacteria</taxon>
        <taxon>Bacillati</taxon>
        <taxon>Actinomycetota</taxon>
        <taxon>Actinomycetes</taxon>
        <taxon>Micromonosporales</taxon>
        <taxon>Micromonosporaceae</taxon>
        <taxon>Actinoplanes</taxon>
    </lineage>
</organism>
<dbReference type="RefSeq" id="WP_093612670.1">
    <property type="nucleotide sequence ID" value="NZ_BOMT01000034.1"/>
</dbReference>
<evidence type="ECO:0000256" key="1">
    <source>
        <dbReference type="SAM" id="Phobius"/>
    </source>
</evidence>
<keyword evidence="4" id="KW-1185">Reference proteome</keyword>
<proteinExistence type="predicted"/>
<dbReference type="OrthoDB" id="9987443at2"/>
<feature type="transmembrane region" description="Helical" evidence="1">
    <location>
        <begin position="130"/>
        <end position="155"/>
    </location>
</feature>